<dbReference type="SUPFAM" id="SSF50729">
    <property type="entry name" value="PH domain-like"/>
    <property type="match status" value="1"/>
</dbReference>
<keyword evidence="10" id="KW-1185">Reference proteome</keyword>
<evidence type="ECO:0000259" key="9">
    <source>
        <dbReference type="SMART" id="SM00160"/>
    </source>
</evidence>
<evidence type="ECO:0000256" key="3">
    <source>
        <dbReference type="ARBA" id="ARBA00022816"/>
    </source>
</evidence>
<feature type="domain" description="RanBD1" evidence="9">
    <location>
        <begin position="470"/>
        <end position="590"/>
    </location>
</feature>
<dbReference type="PANTHER" id="PTHR38697:SF1">
    <property type="entry name" value="NUCLEAR PORE COMPLEX PROTEIN SIMILAR TO S. CEREVISIAE NUP2 (EUROFUNG)"/>
    <property type="match status" value="1"/>
</dbReference>
<dbReference type="Gene3D" id="2.30.29.30">
    <property type="entry name" value="Pleckstrin-homology domain (PH domain)/Phosphotyrosine-binding domain (PTB)"/>
    <property type="match status" value="1"/>
</dbReference>
<dbReference type="InterPro" id="IPR000156">
    <property type="entry name" value="Ran_bind_dom"/>
</dbReference>
<keyword evidence="5" id="KW-0811">Translocation</keyword>
<keyword evidence="7" id="KW-0539">Nucleus</keyword>
<feature type="compositionally biased region" description="Polar residues" evidence="8">
    <location>
        <begin position="1"/>
        <end position="15"/>
    </location>
</feature>
<dbReference type="Proteomes" id="UP000504634">
    <property type="component" value="Unplaced"/>
</dbReference>
<feature type="region of interest" description="Disordered" evidence="8">
    <location>
        <begin position="1"/>
        <end position="78"/>
    </location>
</feature>
<proteinExistence type="predicted"/>
<feature type="region of interest" description="Disordered" evidence="8">
    <location>
        <begin position="345"/>
        <end position="475"/>
    </location>
</feature>
<reference evidence="11" key="1">
    <citation type="submission" date="2025-08" db="UniProtKB">
        <authorList>
            <consortium name="RefSeq"/>
        </authorList>
    </citation>
    <scope>IDENTIFICATION</scope>
    <source>
        <strain evidence="11">11010-0011.00</strain>
        <tissue evidence="11">Whole body</tissue>
    </source>
</reference>
<dbReference type="PANTHER" id="PTHR38697">
    <property type="entry name" value="NUCLEAR PORE COMPLEX PROTEIN SIMILAR TO S. CEREVISIAE NUP2 (EUROFUNG)"/>
    <property type="match status" value="1"/>
</dbReference>
<dbReference type="InterPro" id="IPR011993">
    <property type="entry name" value="PH-like_dom_sf"/>
</dbReference>
<evidence type="ECO:0000256" key="7">
    <source>
        <dbReference type="ARBA" id="ARBA00023242"/>
    </source>
</evidence>
<evidence type="ECO:0000256" key="8">
    <source>
        <dbReference type="SAM" id="MobiDB-lite"/>
    </source>
</evidence>
<evidence type="ECO:0000256" key="6">
    <source>
        <dbReference type="ARBA" id="ARBA00023132"/>
    </source>
</evidence>
<dbReference type="RefSeq" id="XP_030387458.1">
    <property type="nucleotide sequence ID" value="XM_030531598.1"/>
</dbReference>
<evidence type="ECO:0000256" key="2">
    <source>
        <dbReference type="ARBA" id="ARBA00022448"/>
    </source>
</evidence>
<feature type="compositionally biased region" description="Basic residues" evidence="8">
    <location>
        <begin position="39"/>
        <end position="48"/>
    </location>
</feature>
<feature type="compositionally biased region" description="Polar residues" evidence="8">
    <location>
        <begin position="412"/>
        <end position="464"/>
    </location>
</feature>
<dbReference type="GO" id="GO:0015031">
    <property type="term" value="P:protein transport"/>
    <property type="evidence" value="ECO:0007669"/>
    <property type="project" value="UniProtKB-KW"/>
</dbReference>
<evidence type="ECO:0000256" key="4">
    <source>
        <dbReference type="ARBA" id="ARBA00022927"/>
    </source>
</evidence>
<feature type="compositionally biased region" description="Polar residues" evidence="8">
    <location>
        <begin position="370"/>
        <end position="386"/>
    </location>
</feature>
<accession>A0A6J2UIX1</accession>
<dbReference type="SMART" id="SM00160">
    <property type="entry name" value="RanBD"/>
    <property type="match status" value="1"/>
</dbReference>
<protein>
    <submittedName>
        <fullName evidence="11">Nuclear pore complex protein Nup50</fullName>
    </submittedName>
</protein>
<evidence type="ECO:0000256" key="5">
    <source>
        <dbReference type="ARBA" id="ARBA00023010"/>
    </source>
</evidence>
<dbReference type="InterPro" id="IPR015007">
    <property type="entry name" value="NUP2/50/61"/>
</dbReference>
<feature type="compositionally biased region" description="Polar residues" evidence="8">
    <location>
        <begin position="395"/>
        <end position="405"/>
    </location>
</feature>
<keyword evidence="2" id="KW-0813">Transport</keyword>
<dbReference type="Pfam" id="PF08911">
    <property type="entry name" value="NUP50"/>
    <property type="match status" value="1"/>
</dbReference>
<keyword evidence="6" id="KW-0906">Nuclear pore complex</keyword>
<feature type="region of interest" description="Disordered" evidence="8">
    <location>
        <begin position="172"/>
        <end position="198"/>
    </location>
</feature>
<dbReference type="GO" id="GO:0051028">
    <property type="term" value="P:mRNA transport"/>
    <property type="evidence" value="ECO:0007669"/>
    <property type="project" value="UniProtKB-KW"/>
</dbReference>
<feature type="compositionally biased region" description="Polar residues" evidence="8">
    <location>
        <begin position="183"/>
        <end position="192"/>
    </location>
</feature>
<comment type="subcellular location">
    <subcellularLocation>
        <location evidence="1">Nucleus</location>
        <location evidence="1">Nuclear pore complex</location>
    </subcellularLocation>
</comment>
<dbReference type="GeneID" id="115634053"/>
<organism evidence="10 11">
    <name type="scientific">Drosophila lebanonensis</name>
    <name type="common">Fruit fly</name>
    <name type="synonym">Scaptodrosophila lebanonensis</name>
    <dbReference type="NCBI Taxonomy" id="7225"/>
    <lineage>
        <taxon>Eukaryota</taxon>
        <taxon>Metazoa</taxon>
        <taxon>Ecdysozoa</taxon>
        <taxon>Arthropoda</taxon>
        <taxon>Hexapoda</taxon>
        <taxon>Insecta</taxon>
        <taxon>Pterygota</taxon>
        <taxon>Neoptera</taxon>
        <taxon>Endopterygota</taxon>
        <taxon>Diptera</taxon>
        <taxon>Brachycera</taxon>
        <taxon>Muscomorpha</taxon>
        <taxon>Ephydroidea</taxon>
        <taxon>Drosophilidae</taxon>
        <taxon>Scaptodrosophila</taxon>
    </lineage>
</organism>
<dbReference type="CDD" id="cd13170">
    <property type="entry name" value="RanBD_NUP50"/>
    <property type="match status" value="1"/>
</dbReference>
<dbReference type="OrthoDB" id="10062131at2759"/>
<dbReference type="GO" id="GO:0005643">
    <property type="term" value="C:nuclear pore"/>
    <property type="evidence" value="ECO:0007669"/>
    <property type="project" value="UniProtKB-SubCell"/>
</dbReference>
<dbReference type="CTD" id="10762"/>
<keyword evidence="3" id="KW-0509">mRNA transport</keyword>
<dbReference type="AlphaFoldDB" id="A0A6J2UIX1"/>
<feature type="compositionally biased region" description="Basic and acidic residues" evidence="8">
    <location>
        <begin position="24"/>
        <end position="38"/>
    </location>
</feature>
<evidence type="ECO:0000313" key="11">
    <source>
        <dbReference type="RefSeq" id="XP_030387458.1"/>
    </source>
</evidence>
<name>A0A6J2UIX1_DROLE</name>
<gene>
    <name evidence="11" type="primary">LOC115634053</name>
</gene>
<evidence type="ECO:0000256" key="1">
    <source>
        <dbReference type="ARBA" id="ARBA00004567"/>
    </source>
</evidence>
<evidence type="ECO:0000313" key="10">
    <source>
        <dbReference type="Proteomes" id="UP000504634"/>
    </source>
</evidence>
<dbReference type="Pfam" id="PF00638">
    <property type="entry name" value="Ran_BP1"/>
    <property type="match status" value="1"/>
</dbReference>
<dbReference type="InterPro" id="IPR053074">
    <property type="entry name" value="NPC_Nucleoporin"/>
</dbReference>
<sequence>MAGKRQATSDLNHQNWDLEEEPEERGTFKTASEEEMKTRVIKKARRPQMNRPDSDVDGVASGDAPGRTESKSVFSGFSGFTKPAVKTDSASPFAFLSKLPATTTTESVKPLFSLMASSNTTSQDDKPKSGAPMFSFGVQKTESTSTVGTGIPASIFGNTSSAKKETETAKAMEIQPPKASAAVFQTSSQGEKSSIEKPGSHSEYYEMVADLNFAVMQFLKENMDKSPHCILTPVFDDYKKHLKALQERNGVDNEVKEIAATPAAPSISFGKSLTSATTSANISLATTSPSKMPSCTVTSGSATSTTSAMFSFLNTQAVASSTSASPSSTVGKTSTTSSNIFSFGAKSSAGSEQKTEDSPKPGFFSFGASKDSTTKPAASPPKTNGFSFGLKSDKPSTSTISFSKVSNDDKPSTSTFSFSKASNEVEKPSTSGFSFTPGATSFSFGIKPAQSTTDQQAGTTNTNGGADDEDETPPKVEFKQVTEDDATYSKRCKVFVKKDNDFVDRGVGTLYLKPVKDSVKTQMLVRADTNLGNILVNLILTEGLPCQRMGKNNVMMVCVPTADDSKPTPLLLRVKSGDEADELLEQIKKHIK</sequence>
<keyword evidence="4" id="KW-0653">Protein transport</keyword>